<sequence>MDLTVANRGGNINNNNVSREYRKGNWNIQETMVLIEAKRMDDDRRMKRLGDTAERGKPAELRWKWVEDYCWKNDCLRSQNQCNDKWDNLMRDFKKVRDYERRVAERGFADSKSYWRIEKNERKDNNLPSNMLPQIYDALVAVVERKDHRVVVAAPPPPPPPVGGGSNSNIAPPPAGNVVGKSTIVYAPMPPLPPPVQQQYPNIVQARPVLLPLPPPPPIATIPSSQPMPTVDSDTSEYSDSPAKRRRKRRGGGEEGTSGGGGGDTAALQEVGSAITKSASMIAEAIQSCEEREERRHRQVLRVHERRLQIEESKAEINKQGINGLVDAINKLATSILALAATNKNNQPPPPPSSSK</sequence>
<accession>A0A022RVB1</accession>
<dbReference type="PANTHER" id="PTHR33492:SF12">
    <property type="entry name" value="HOMEODOMAIN-LIKE SUPERFAMILY PROTEIN-RELATED"/>
    <property type="match status" value="1"/>
</dbReference>
<dbReference type="eggNOG" id="ENOG502QRBY">
    <property type="taxonomic scope" value="Eukaryota"/>
</dbReference>
<name>A0A022RVB1_ERYGU</name>
<feature type="region of interest" description="Disordered" evidence="1">
    <location>
        <begin position="155"/>
        <end position="175"/>
    </location>
</feature>
<dbReference type="STRING" id="4155.A0A022RVB1"/>
<feature type="compositionally biased region" description="Polar residues" evidence="1">
    <location>
        <begin position="222"/>
        <end position="239"/>
    </location>
</feature>
<dbReference type="InterPro" id="IPR001005">
    <property type="entry name" value="SANT/Myb"/>
</dbReference>
<dbReference type="OrthoDB" id="1843873at2759"/>
<dbReference type="PANTHER" id="PTHR33492">
    <property type="entry name" value="OSJNBA0043A12.37 PROTEIN-RELATED"/>
    <property type="match status" value="1"/>
</dbReference>
<dbReference type="Pfam" id="PF13837">
    <property type="entry name" value="Myb_DNA-bind_4"/>
    <property type="match status" value="1"/>
</dbReference>
<feature type="domain" description="Myb-like" evidence="2">
    <location>
        <begin position="18"/>
        <end position="90"/>
    </location>
</feature>
<evidence type="ECO:0000256" key="1">
    <source>
        <dbReference type="SAM" id="MobiDB-lite"/>
    </source>
</evidence>
<reference evidence="3 4" key="1">
    <citation type="journal article" date="2013" name="Proc. Natl. Acad. Sci. U.S.A.">
        <title>Fine-scale variation in meiotic recombination in Mimulus inferred from population shotgun sequencing.</title>
        <authorList>
            <person name="Hellsten U."/>
            <person name="Wright K.M."/>
            <person name="Jenkins J."/>
            <person name="Shu S."/>
            <person name="Yuan Y."/>
            <person name="Wessler S.R."/>
            <person name="Schmutz J."/>
            <person name="Willis J.H."/>
            <person name="Rokhsar D.S."/>
        </authorList>
    </citation>
    <scope>NUCLEOTIDE SEQUENCE [LARGE SCALE GENOMIC DNA]</scope>
    <source>
        <strain evidence="4">cv. DUN x IM62</strain>
    </source>
</reference>
<gene>
    <name evidence="3" type="ORF">MIMGU_mgv1a008977mg</name>
</gene>
<evidence type="ECO:0000313" key="4">
    <source>
        <dbReference type="Proteomes" id="UP000030748"/>
    </source>
</evidence>
<proteinExistence type="predicted"/>
<dbReference type="PROSITE" id="PS50090">
    <property type="entry name" value="MYB_LIKE"/>
    <property type="match status" value="1"/>
</dbReference>
<dbReference type="Gene3D" id="1.10.10.60">
    <property type="entry name" value="Homeodomain-like"/>
    <property type="match status" value="1"/>
</dbReference>
<feature type="compositionally biased region" description="Gly residues" evidence="1">
    <location>
        <begin position="254"/>
        <end position="264"/>
    </location>
</feature>
<dbReference type="Proteomes" id="UP000030748">
    <property type="component" value="Unassembled WGS sequence"/>
</dbReference>
<evidence type="ECO:0000259" key="2">
    <source>
        <dbReference type="PROSITE" id="PS50090"/>
    </source>
</evidence>
<evidence type="ECO:0000313" key="3">
    <source>
        <dbReference type="EMBL" id="EYU43703.1"/>
    </source>
</evidence>
<feature type="region of interest" description="Disordered" evidence="1">
    <location>
        <begin position="215"/>
        <end position="268"/>
    </location>
</feature>
<dbReference type="KEGG" id="egt:105950931"/>
<protein>
    <recommendedName>
        <fullName evidence="2">Myb-like domain-containing protein</fullName>
    </recommendedName>
</protein>
<dbReference type="AlphaFoldDB" id="A0A022RVB1"/>
<dbReference type="EMBL" id="KI630240">
    <property type="protein sequence ID" value="EYU43703.1"/>
    <property type="molecule type" value="Genomic_DNA"/>
</dbReference>
<organism evidence="3 4">
    <name type="scientific">Erythranthe guttata</name>
    <name type="common">Yellow monkey flower</name>
    <name type="synonym">Mimulus guttatus</name>
    <dbReference type="NCBI Taxonomy" id="4155"/>
    <lineage>
        <taxon>Eukaryota</taxon>
        <taxon>Viridiplantae</taxon>
        <taxon>Streptophyta</taxon>
        <taxon>Embryophyta</taxon>
        <taxon>Tracheophyta</taxon>
        <taxon>Spermatophyta</taxon>
        <taxon>Magnoliopsida</taxon>
        <taxon>eudicotyledons</taxon>
        <taxon>Gunneridae</taxon>
        <taxon>Pentapetalae</taxon>
        <taxon>asterids</taxon>
        <taxon>lamiids</taxon>
        <taxon>Lamiales</taxon>
        <taxon>Phrymaceae</taxon>
        <taxon>Erythranthe</taxon>
    </lineage>
</organism>
<keyword evidence="4" id="KW-1185">Reference proteome</keyword>
<dbReference type="OMA" id="VEDYCWS"/>
<dbReference type="InterPro" id="IPR044822">
    <property type="entry name" value="Myb_DNA-bind_4"/>
</dbReference>